<name>E3H578_ROTDC</name>
<dbReference type="eggNOG" id="ENOG5032X44">
    <property type="taxonomic scope" value="Bacteria"/>
</dbReference>
<dbReference type="EMBL" id="CP002280">
    <property type="protein sequence ID" value="ADP39624.1"/>
    <property type="molecule type" value="Genomic_DNA"/>
</dbReference>
<evidence type="ECO:0000313" key="2">
    <source>
        <dbReference type="EMBL" id="ADP39624.1"/>
    </source>
</evidence>
<dbReference type="KEGG" id="rdn:HMPREF0733_10166"/>
<dbReference type="AlphaFoldDB" id="E3H578"/>
<feature type="transmembrane region" description="Helical" evidence="1">
    <location>
        <begin position="6"/>
        <end position="22"/>
    </location>
</feature>
<dbReference type="RefSeq" id="WP_013397510.1">
    <property type="nucleotide sequence ID" value="NC_014643.1"/>
</dbReference>
<sequence>MVVPFVMAGVLMALAFGAHIFVGTRETLSLRPVAHPANTENMVRVPANHTELSRHWTQAMCAFQLVSIDLLLITIVTFLLAFTDLLPAKREIGLFIAAYLGAWGFVWLVQLAAVKVERRTYYMLGQWMLFFLCAALMVWGSLAL</sequence>
<feature type="transmembrane region" description="Helical" evidence="1">
    <location>
        <begin position="94"/>
        <end position="114"/>
    </location>
</feature>
<reference evidence="3" key="1">
    <citation type="submission" date="2010-10" db="EMBL/GenBank/DDBJ databases">
        <title>The complete genome of Rothia dentocariosa ATCC 17931.</title>
        <authorList>
            <person name="Muzny D."/>
            <person name="Qin X."/>
            <person name="Buhay C."/>
            <person name="Dugan-Rocha S."/>
            <person name="Ding Y."/>
            <person name="Chen G."/>
            <person name="Hawes A."/>
            <person name="Holder M."/>
            <person name="Jhangiani S."/>
            <person name="Johnson A."/>
            <person name="Khan Z."/>
            <person name="Li Z."/>
            <person name="Liu W."/>
            <person name="Liu X."/>
            <person name="Perez L."/>
            <person name="Shen H."/>
            <person name="Wang Q."/>
            <person name="Watt J."/>
            <person name="Xi L."/>
            <person name="Xin Y."/>
            <person name="Zhou J."/>
            <person name="Deng J."/>
            <person name="Jiang H."/>
            <person name="Liu Y."/>
            <person name="Qu J."/>
            <person name="Song X.-Z."/>
            <person name="Zhang L."/>
            <person name="Villasana D."/>
            <person name="Johnson A."/>
            <person name="Liu J."/>
            <person name="Liyanage D."/>
            <person name="Lorensuhewa L."/>
            <person name="Robinson T."/>
            <person name="Song A."/>
            <person name="Song B.-B."/>
            <person name="Dinh H."/>
            <person name="Thornton R."/>
            <person name="Coyle M."/>
            <person name="Francisco L."/>
            <person name="Jackson L."/>
            <person name="Javaid M."/>
            <person name="Korchina V."/>
            <person name="Kovar C."/>
            <person name="Mata R."/>
            <person name="Mathew T."/>
            <person name="Ngo R."/>
            <person name="Nguyen L."/>
            <person name="Nguyen N."/>
            <person name="Okwuonu G."/>
            <person name="Ongeri F."/>
            <person name="Pham C."/>
            <person name="Simmons D."/>
            <person name="Wilczek-Boney K."/>
            <person name="Hale W."/>
            <person name="Jakkamsetti A."/>
            <person name="Pham P."/>
            <person name="Ruth R."/>
            <person name="San Lucas F."/>
            <person name="Warren J."/>
            <person name="Zhang J."/>
            <person name="Zhao Z."/>
            <person name="Zhou C."/>
            <person name="Zhu D."/>
            <person name="Lee S."/>
            <person name="Bess C."/>
            <person name="Blankenburg K."/>
            <person name="Forbes L."/>
            <person name="Fu Q."/>
            <person name="Gubbala S."/>
            <person name="Hirani K."/>
            <person name="Jayaseelan J.C."/>
            <person name="Lara F."/>
            <person name="Munidasa M."/>
            <person name="Palculict T."/>
            <person name="Patil S."/>
            <person name="Pu L.-L."/>
            <person name="Saada N."/>
            <person name="Tang L."/>
            <person name="Weissenberger G."/>
            <person name="Zhu Y."/>
            <person name="Hemphill L."/>
            <person name="Shang Y."/>
            <person name="Youmans B."/>
            <person name="Ayvaz T."/>
            <person name="Ross M."/>
            <person name="Santibanez J."/>
            <person name="Aqrawi P."/>
            <person name="Gross S."/>
            <person name="Joshi V."/>
            <person name="Fowler G."/>
            <person name="Nazareth L."/>
            <person name="Reid J."/>
            <person name="Worley K."/>
            <person name="Petrosino J."/>
            <person name="Highlander S."/>
            <person name="Gibbs R."/>
        </authorList>
    </citation>
    <scope>NUCLEOTIDE SEQUENCE [LARGE SCALE GENOMIC DNA]</scope>
    <source>
        <strain evidence="3">ATCC 17931 / CDC X599 / XDIA</strain>
    </source>
</reference>
<dbReference type="Proteomes" id="UP000000387">
    <property type="component" value="Chromosome"/>
</dbReference>
<proteinExistence type="predicted"/>
<protein>
    <submittedName>
        <fullName evidence="2">Uncharacterized protein</fullName>
    </submittedName>
</protein>
<keyword evidence="1" id="KW-0812">Transmembrane</keyword>
<dbReference type="HOGENOM" id="CLU_1795040_0_0_11"/>
<keyword evidence="1" id="KW-0472">Membrane</keyword>
<feature type="transmembrane region" description="Helical" evidence="1">
    <location>
        <begin position="62"/>
        <end position="82"/>
    </location>
</feature>
<evidence type="ECO:0000256" key="1">
    <source>
        <dbReference type="SAM" id="Phobius"/>
    </source>
</evidence>
<evidence type="ECO:0000313" key="3">
    <source>
        <dbReference type="Proteomes" id="UP000000387"/>
    </source>
</evidence>
<organism evidence="2 3">
    <name type="scientific">Rothia dentocariosa (strain ATCC 17931 / CDC X599 / XDIA)</name>
    <dbReference type="NCBI Taxonomy" id="762948"/>
    <lineage>
        <taxon>Bacteria</taxon>
        <taxon>Bacillati</taxon>
        <taxon>Actinomycetota</taxon>
        <taxon>Actinomycetes</taxon>
        <taxon>Micrococcales</taxon>
        <taxon>Micrococcaceae</taxon>
        <taxon>Rothia</taxon>
    </lineage>
</organism>
<dbReference type="GeneID" id="29742676"/>
<feature type="transmembrane region" description="Helical" evidence="1">
    <location>
        <begin position="121"/>
        <end position="142"/>
    </location>
</feature>
<keyword evidence="1" id="KW-1133">Transmembrane helix</keyword>
<gene>
    <name evidence="2" type="ordered locus">HMPREF0733_10166</name>
</gene>
<accession>E3H578</accession>